<dbReference type="Gramene" id="LPERR11G11430.1">
    <property type="protein sequence ID" value="LPERR11G11430.1"/>
    <property type="gene ID" value="LPERR11G11430"/>
</dbReference>
<dbReference type="AlphaFoldDB" id="A0A0D9XSB9"/>
<reference evidence="2" key="2">
    <citation type="submission" date="2013-12" db="EMBL/GenBank/DDBJ databases">
        <authorList>
            <person name="Yu Y."/>
            <person name="Lee S."/>
            <person name="de Baynast K."/>
            <person name="Wissotski M."/>
            <person name="Liu L."/>
            <person name="Talag J."/>
            <person name="Goicoechea J."/>
            <person name="Angelova A."/>
            <person name="Jetty R."/>
            <person name="Kudrna D."/>
            <person name="Golser W."/>
            <person name="Rivera L."/>
            <person name="Zhang J."/>
            <person name="Wing R."/>
        </authorList>
    </citation>
    <scope>NUCLEOTIDE SEQUENCE</scope>
</reference>
<evidence type="ECO:0000313" key="2">
    <source>
        <dbReference type="Proteomes" id="UP000032180"/>
    </source>
</evidence>
<accession>A0A0D9XSB9</accession>
<proteinExistence type="predicted"/>
<dbReference type="EnsemblPlants" id="LPERR11G11430.1">
    <property type="protein sequence ID" value="LPERR11G11430.1"/>
    <property type="gene ID" value="LPERR11G11430"/>
</dbReference>
<protein>
    <submittedName>
        <fullName evidence="1">Uncharacterized protein</fullName>
    </submittedName>
</protein>
<organism evidence="1 2">
    <name type="scientific">Leersia perrieri</name>
    <dbReference type="NCBI Taxonomy" id="77586"/>
    <lineage>
        <taxon>Eukaryota</taxon>
        <taxon>Viridiplantae</taxon>
        <taxon>Streptophyta</taxon>
        <taxon>Embryophyta</taxon>
        <taxon>Tracheophyta</taxon>
        <taxon>Spermatophyta</taxon>
        <taxon>Magnoliopsida</taxon>
        <taxon>Liliopsida</taxon>
        <taxon>Poales</taxon>
        <taxon>Poaceae</taxon>
        <taxon>BOP clade</taxon>
        <taxon>Oryzoideae</taxon>
        <taxon>Oryzeae</taxon>
        <taxon>Oryzinae</taxon>
        <taxon>Leersia</taxon>
    </lineage>
</organism>
<dbReference type="HOGENOM" id="CLU_2641662_0_0_1"/>
<sequence>MSVQRTGKLVEGQAEYQVTIGQHVSMSTVRRYRALCWPVHREAGPKSASLTAYCLVAGGGAIVQGARVGFTYAWKTP</sequence>
<reference evidence="1" key="3">
    <citation type="submission" date="2015-04" db="UniProtKB">
        <authorList>
            <consortium name="EnsemblPlants"/>
        </authorList>
    </citation>
    <scope>IDENTIFICATION</scope>
</reference>
<evidence type="ECO:0000313" key="1">
    <source>
        <dbReference type="EnsemblPlants" id="LPERR11G11430.1"/>
    </source>
</evidence>
<dbReference type="Proteomes" id="UP000032180">
    <property type="component" value="Chromosome 11"/>
</dbReference>
<keyword evidence="2" id="KW-1185">Reference proteome</keyword>
<name>A0A0D9XSB9_9ORYZ</name>
<reference evidence="1 2" key="1">
    <citation type="submission" date="2012-08" db="EMBL/GenBank/DDBJ databases">
        <title>Oryza genome evolution.</title>
        <authorList>
            <person name="Wing R.A."/>
        </authorList>
    </citation>
    <scope>NUCLEOTIDE SEQUENCE</scope>
</reference>